<evidence type="ECO:0000256" key="4">
    <source>
        <dbReference type="ARBA" id="ARBA00004661"/>
    </source>
</evidence>
<dbReference type="GO" id="GO:0009073">
    <property type="term" value="P:aromatic amino acid family biosynthetic process"/>
    <property type="evidence" value="ECO:0007669"/>
    <property type="project" value="UniProtKB-KW"/>
</dbReference>
<keyword evidence="21" id="KW-1185">Reference proteome</keyword>
<evidence type="ECO:0000256" key="14">
    <source>
        <dbReference type="ARBA" id="ARBA00023141"/>
    </source>
</evidence>
<dbReference type="UniPathway" id="UPA00053">
    <property type="reaction ID" value="UER00085"/>
</dbReference>
<dbReference type="Pfam" id="PF24621">
    <property type="entry name" value="DHQS_C"/>
    <property type="match status" value="1"/>
</dbReference>
<dbReference type="PANTHER" id="PTHR43622">
    <property type="entry name" value="3-DEHYDROQUINATE SYNTHASE"/>
    <property type="match status" value="1"/>
</dbReference>
<evidence type="ECO:0000313" key="21">
    <source>
        <dbReference type="Proteomes" id="UP000559117"/>
    </source>
</evidence>
<evidence type="ECO:0000256" key="10">
    <source>
        <dbReference type="ARBA" id="ARBA00022723"/>
    </source>
</evidence>
<comment type="function">
    <text evidence="17">Catalyzes the conversion of 3-deoxy-D-arabino-heptulosonate 7-phosphate (DAHP) to dehydroquinate (DHQ).</text>
</comment>
<dbReference type="RefSeq" id="WP_183858955.1">
    <property type="nucleotide sequence ID" value="NZ_JACHFH010000002.1"/>
</dbReference>
<comment type="subcellular location">
    <subcellularLocation>
        <location evidence="3 17">Cytoplasm</location>
    </subcellularLocation>
</comment>
<keyword evidence="8 17" id="KW-0963">Cytoplasm</keyword>
<feature type="binding site" evidence="17">
    <location>
        <begin position="130"/>
        <end position="131"/>
    </location>
    <ligand>
        <name>NAD(+)</name>
        <dbReference type="ChEBI" id="CHEBI:57540"/>
    </ligand>
</feature>
<dbReference type="GO" id="GO:0003856">
    <property type="term" value="F:3-dehydroquinate synthase activity"/>
    <property type="evidence" value="ECO:0007669"/>
    <property type="project" value="UniProtKB-UniRule"/>
</dbReference>
<gene>
    <name evidence="17" type="primary">aroB</name>
    <name evidence="20" type="ORF">HNR32_000246</name>
</gene>
<evidence type="ECO:0000256" key="16">
    <source>
        <dbReference type="ARBA" id="ARBA00023285"/>
    </source>
</evidence>
<dbReference type="InterPro" id="IPR030963">
    <property type="entry name" value="DHQ_synth_fam"/>
</dbReference>
<evidence type="ECO:0000256" key="8">
    <source>
        <dbReference type="ARBA" id="ARBA00022490"/>
    </source>
</evidence>
<accession>A0A840ULL3</accession>
<evidence type="ECO:0000256" key="3">
    <source>
        <dbReference type="ARBA" id="ARBA00004496"/>
    </source>
</evidence>
<dbReference type="EC" id="4.2.3.4" evidence="6 17"/>
<dbReference type="GO" id="GO:0000166">
    <property type="term" value="F:nucleotide binding"/>
    <property type="evidence" value="ECO:0007669"/>
    <property type="project" value="UniProtKB-KW"/>
</dbReference>
<evidence type="ECO:0000256" key="1">
    <source>
        <dbReference type="ARBA" id="ARBA00001393"/>
    </source>
</evidence>
<dbReference type="GO" id="GO:0005737">
    <property type="term" value="C:cytoplasm"/>
    <property type="evidence" value="ECO:0007669"/>
    <property type="project" value="UniProtKB-SubCell"/>
</dbReference>
<keyword evidence="16 17" id="KW-0170">Cobalt</keyword>
<comment type="caution">
    <text evidence="17">Lacks conserved residue(s) required for the propagation of feature annotation.</text>
</comment>
<evidence type="ECO:0000259" key="18">
    <source>
        <dbReference type="Pfam" id="PF01761"/>
    </source>
</evidence>
<comment type="caution">
    <text evidence="20">The sequence shown here is derived from an EMBL/GenBank/DDBJ whole genome shotgun (WGS) entry which is preliminary data.</text>
</comment>
<evidence type="ECO:0000256" key="17">
    <source>
        <dbReference type="HAMAP-Rule" id="MF_00110"/>
    </source>
</evidence>
<comment type="pathway">
    <text evidence="4 17">Metabolic intermediate biosynthesis; chorismate biosynthesis; chorismate from D-erythrose 4-phosphate and phosphoenolpyruvate: step 2/7.</text>
</comment>
<dbReference type="EMBL" id="JACHFH010000002">
    <property type="protein sequence ID" value="MBB5335132.1"/>
    <property type="molecule type" value="Genomic_DNA"/>
</dbReference>
<keyword evidence="12 17" id="KW-0862">Zinc</keyword>
<feature type="binding site" evidence="17">
    <location>
        <position position="143"/>
    </location>
    <ligand>
        <name>NAD(+)</name>
        <dbReference type="ChEBI" id="CHEBI:57540"/>
    </ligand>
</feature>
<evidence type="ECO:0000256" key="15">
    <source>
        <dbReference type="ARBA" id="ARBA00023239"/>
    </source>
</evidence>
<dbReference type="Proteomes" id="UP000559117">
    <property type="component" value="Unassembled WGS sequence"/>
</dbReference>
<keyword evidence="10 17" id="KW-0479">Metal-binding</keyword>
<evidence type="ECO:0000256" key="6">
    <source>
        <dbReference type="ARBA" id="ARBA00013031"/>
    </source>
</evidence>
<reference evidence="20 21" key="1">
    <citation type="submission" date="2020-08" db="EMBL/GenBank/DDBJ databases">
        <title>Genomic Encyclopedia of Type Strains, Phase IV (KMG-IV): sequencing the most valuable type-strain genomes for metagenomic binning, comparative biology and taxonomic classification.</title>
        <authorList>
            <person name="Goeker M."/>
        </authorList>
    </citation>
    <scope>NUCLEOTIDE SEQUENCE [LARGE SCALE GENOMIC DNA]</scope>
    <source>
        <strain evidence="20 21">DSM 24661</strain>
    </source>
</reference>
<feature type="domain" description="3-dehydroquinate synthase N-terminal" evidence="18">
    <location>
        <begin position="69"/>
        <end position="180"/>
    </location>
</feature>
<dbReference type="HAMAP" id="MF_00110">
    <property type="entry name" value="DHQ_synthase"/>
    <property type="match status" value="1"/>
</dbReference>
<feature type="binding site" evidence="17">
    <location>
        <position position="265"/>
    </location>
    <ligand>
        <name>Zn(2+)</name>
        <dbReference type="ChEBI" id="CHEBI:29105"/>
    </ligand>
</feature>
<dbReference type="SUPFAM" id="SSF56796">
    <property type="entry name" value="Dehydroquinate synthase-like"/>
    <property type="match status" value="1"/>
</dbReference>
<evidence type="ECO:0000256" key="11">
    <source>
        <dbReference type="ARBA" id="ARBA00022741"/>
    </source>
</evidence>
<keyword evidence="13 17" id="KW-0520">NAD</keyword>
<evidence type="ECO:0000256" key="9">
    <source>
        <dbReference type="ARBA" id="ARBA00022605"/>
    </source>
</evidence>
<evidence type="ECO:0000313" key="20">
    <source>
        <dbReference type="EMBL" id="MBB5335132.1"/>
    </source>
</evidence>
<comment type="catalytic activity">
    <reaction evidence="1 17">
        <text>7-phospho-2-dehydro-3-deoxy-D-arabino-heptonate = 3-dehydroquinate + phosphate</text>
        <dbReference type="Rhea" id="RHEA:21968"/>
        <dbReference type="ChEBI" id="CHEBI:32364"/>
        <dbReference type="ChEBI" id="CHEBI:43474"/>
        <dbReference type="ChEBI" id="CHEBI:58394"/>
        <dbReference type="EC" id="4.2.3.4"/>
    </reaction>
</comment>
<evidence type="ECO:0000256" key="7">
    <source>
        <dbReference type="ARBA" id="ARBA00017684"/>
    </source>
</evidence>
<dbReference type="Gene3D" id="1.20.1090.10">
    <property type="entry name" value="Dehydroquinate synthase-like - alpha domain"/>
    <property type="match status" value="1"/>
</dbReference>
<feature type="domain" description="3-dehydroquinate synthase C-terminal" evidence="19">
    <location>
        <begin position="182"/>
        <end position="325"/>
    </location>
</feature>
<dbReference type="InterPro" id="IPR016037">
    <property type="entry name" value="DHQ_synth_AroB"/>
</dbReference>
<keyword evidence="14 17" id="KW-0057">Aromatic amino acid biosynthesis</keyword>
<evidence type="ECO:0000256" key="5">
    <source>
        <dbReference type="ARBA" id="ARBA00005412"/>
    </source>
</evidence>
<protein>
    <recommendedName>
        <fullName evidence="7 17">3-dehydroquinate synthase</fullName>
        <shortName evidence="17">DHQS</shortName>
        <ecNumber evidence="6 17">4.2.3.4</ecNumber>
    </recommendedName>
</protein>
<dbReference type="GO" id="GO:0009423">
    <property type="term" value="P:chorismate biosynthetic process"/>
    <property type="evidence" value="ECO:0007669"/>
    <property type="project" value="UniProtKB-UniRule"/>
</dbReference>
<dbReference type="PIRSF" id="PIRSF001455">
    <property type="entry name" value="DHQ_synth"/>
    <property type="match status" value="1"/>
</dbReference>
<dbReference type="CDD" id="cd08195">
    <property type="entry name" value="DHQS"/>
    <property type="match status" value="1"/>
</dbReference>
<keyword evidence="9 17" id="KW-0028">Amino-acid biosynthesis</keyword>
<dbReference type="NCBIfam" id="TIGR01357">
    <property type="entry name" value="aroB"/>
    <property type="match status" value="1"/>
</dbReference>
<dbReference type="InterPro" id="IPR050071">
    <property type="entry name" value="Dehydroquinate_synthase"/>
</dbReference>
<dbReference type="InterPro" id="IPR030960">
    <property type="entry name" value="DHQS/DOIS_N"/>
</dbReference>
<name>A0A840ULL3_9FIRM</name>
<organism evidence="20 21">
    <name type="scientific">Pectinatus brassicae</name>
    <dbReference type="NCBI Taxonomy" id="862415"/>
    <lineage>
        <taxon>Bacteria</taxon>
        <taxon>Bacillati</taxon>
        <taxon>Bacillota</taxon>
        <taxon>Negativicutes</taxon>
        <taxon>Selenomonadales</taxon>
        <taxon>Selenomonadaceae</taxon>
        <taxon>Pectinatus</taxon>
    </lineage>
</organism>
<dbReference type="GO" id="GO:0046872">
    <property type="term" value="F:metal ion binding"/>
    <property type="evidence" value="ECO:0007669"/>
    <property type="project" value="UniProtKB-KW"/>
</dbReference>
<dbReference type="InterPro" id="IPR056179">
    <property type="entry name" value="DHQS_C"/>
</dbReference>
<dbReference type="Gene3D" id="3.40.50.1970">
    <property type="match status" value="1"/>
</dbReference>
<comment type="cofactor">
    <cofactor evidence="17">
        <name>Co(2+)</name>
        <dbReference type="ChEBI" id="CHEBI:48828"/>
    </cofactor>
    <cofactor evidence="17">
        <name>Zn(2+)</name>
        <dbReference type="ChEBI" id="CHEBI:29105"/>
    </cofactor>
    <text evidence="17">Binds 1 divalent metal cation per subunit. Can use either Co(2+) or Zn(2+).</text>
</comment>
<sequence>MKTVQVKLPDNSYDIYIDNNLDDKIIEFFRQSNFSRTAFIVSDSNTGALYQEKITQLLQTAGYTVTGYMISAGEASKSMETAQILYTEVINAGLDRKSPIIALGGGVVGDITGFIAATYMRGIPFIQIPTSLLAHVDSSVGGKVAVNHPLGKNLIGAFYQPKAVFIDISMLKTLPPREIATGLGEIIKYGLIYDKEFFSYIEDNSAKIFNYNENVLSQIIARSCEIKAAVVSTDEKENGLRAILNFGHTIGHAIERETNYIKYNHGEAVGIGMVAAAFISVKMNLIENSILPAIEHILQLCQLPQKCSNCAADAIYNDLFHDKKTIGGKINWVLLDDIGQVHLDNNVPESIVREAIDYIIA</sequence>
<evidence type="ECO:0000256" key="12">
    <source>
        <dbReference type="ARBA" id="ARBA00022833"/>
    </source>
</evidence>
<comment type="similarity">
    <text evidence="5 17">Belongs to the sugar phosphate cyclases superfamily. Dehydroquinate synthase family.</text>
</comment>
<evidence type="ECO:0000259" key="19">
    <source>
        <dbReference type="Pfam" id="PF24621"/>
    </source>
</evidence>
<dbReference type="Pfam" id="PF01761">
    <property type="entry name" value="DHQ_synthase"/>
    <property type="match status" value="1"/>
</dbReference>
<keyword evidence="15 17" id="KW-0456">Lyase</keyword>
<comment type="cofactor">
    <cofactor evidence="2 17">
        <name>NAD(+)</name>
        <dbReference type="ChEBI" id="CHEBI:57540"/>
    </cofactor>
</comment>
<dbReference type="FunFam" id="3.40.50.1970:FF:000001">
    <property type="entry name" value="3-dehydroquinate synthase"/>
    <property type="match status" value="1"/>
</dbReference>
<dbReference type="AlphaFoldDB" id="A0A840ULL3"/>
<dbReference type="PANTHER" id="PTHR43622:SF7">
    <property type="entry name" value="3-DEHYDROQUINATE SYNTHASE, CHLOROPLASTIC"/>
    <property type="match status" value="1"/>
</dbReference>
<feature type="binding site" evidence="17">
    <location>
        <position position="248"/>
    </location>
    <ligand>
        <name>Zn(2+)</name>
        <dbReference type="ChEBI" id="CHEBI:29105"/>
    </ligand>
</feature>
<dbReference type="GO" id="GO:0008652">
    <property type="term" value="P:amino acid biosynthetic process"/>
    <property type="evidence" value="ECO:0007669"/>
    <property type="project" value="UniProtKB-KW"/>
</dbReference>
<feature type="binding site" evidence="17">
    <location>
        <begin position="106"/>
        <end position="110"/>
    </location>
    <ligand>
        <name>NAD(+)</name>
        <dbReference type="ChEBI" id="CHEBI:57540"/>
    </ligand>
</feature>
<evidence type="ECO:0000256" key="2">
    <source>
        <dbReference type="ARBA" id="ARBA00001911"/>
    </source>
</evidence>
<keyword evidence="11 17" id="KW-0547">Nucleotide-binding</keyword>
<feature type="binding site" evidence="17">
    <location>
        <position position="185"/>
    </location>
    <ligand>
        <name>Zn(2+)</name>
        <dbReference type="ChEBI" id="CHEBI:29105"/>
    </ligand>
</feature>
<evidence type="ECO:0000256" key="13">
    <source>
        <dbReference type="ARBA" id="ARBA00023027"/>
    </source>
</evidence>
<feature type="binding site" evidence="17">
    <location>
        <position position="152"/>
    </location>
    <ligand>
        <name>NAD(+)</name>
        <dbReference type="ChEBI" id="CHEBI:57540"/>
    </ligand>
</feature>
<proteinExistence type="inferred from homology"/>